<dbReference type="EMBL" id="MU393514">
    <property type="protein sequence ID" value="KAI4862984.1"/>
    <property type="molecule type" value="Genomic_DNA"/>
</dbReference>
<dbReference type="Proteomes" id="UP001497700">
    <property type="component" value="Unassembled WGS sequence"/>
</dbReference>
<evidence type="ECO:0000313" key="2">
    <source>
        <dbReference type="Proteomes" id="UP001497700"/>
    </source>
</evidence>
<name>A0ACB9YUF0_9PEZI</name>
<accession>A0ACB9YUF0</accession>
<sequence length="354" mass="36540">MSAINRVFWQDKVGVPSVIREGPIPSQVGDGELLIKVRAWAMNPVNAYLQTVALPFFRYPSIPGEDVAGTVELVGSAVAASSKFKVGDRVAGLALGALGGGGTDRGGFQDFVVLDAAMAYRVPDALSFAEASVFPLCIATAAHALFSKDFLGLPYPQAAAAAPATTGKSVLVWGGASAVGCNAIQMARAAGFEVVTTCSPRNYEYVRALGASKAFDYTSPTVVDDVAAELDGGGACAGIFQAAGPFDAVAPCCAVAHRSRQDLFVACANAVPGDAVPEGVRARMVLSVDDTRPAYYDTTSVIFGGFLPEALASGGYKVAPRPEVVSRAGVDGIQEALDILREGVSAKKIVVVDE</sequence>
<evidence type="ECO:0000313" key="1">
    <source>
        <dbReference type="EMBL" id="KAI4862984.1"/>
    </source>
</evidence>
<organism evidence="1 2">
    <name type="scientific">Hypoxylon rubiginosum</name>
    <dbReference type="NCBI Taxonomy" id="110542"/>
    <lineage>
        <taxon>Eukaryota</taxon>
        <taxon>Fungi</taxon>
        <taxon>Dikarya</taxon>
        <taxon>Ascomycota</taxon>
        <taxon>Pezizomycotina</taxon>
        <taxon>Sordariomycetes</taxon>
        <taxon>Xylariomycetidae</taxon>
        <taxon>Xylariales</taxon>
        <taxon>Hypoxylaceae</taxon>
        <taxon>Hypoxylon</taxon>
    </lineage>
</organism>
<gene>
    <name evidence="1" type="ORF">F4820DRAFT_392057</name>
</gene>
<protein>
    <submittedName>
        <fullName evidence="1">GroES-like protein</fullName>
    </submittedName>
</protein>
<comment type="caution">
    <text evidence="1">The sequence shown here is derived from an EMBL/GenBank/DDBJ whole genome shotgun (WGS) entry which is preliminary data.</text>
</comment>
<proteinExistence type="predicted"/>
<reference evidence="1 2" key="1">
    <citation type="journal article" date="2022" name="New Phytol.">
        <title>Ecological generalism drives hyperdiversity of secondary metabolite gene clusters in xylarialean endophytes.</title>
        <authorList>
            <person name="Franco M.E.E."/>
            <person name="Wisecaver J.H."/>
            <person name="Arnold A.E."/>
            <person name="Ju Y.M."/>
            <person name="Slot J.C."/>
            <person name="Ahrendt S."/>
            <person name="Moore L.P."/>
            <person name="Eastman K.E."/>
            <person name="Scott K."/>
            <person name="Konkel Z."/>
            <person name="Mondo S.J."/>
            <person name="Kuo A."/>
            <person name="Hayes R.D."/>
            <person name="Haridas S."/>
            <person name="Andreopoulos B."/>
            <person name="Riley R."/>
            <person name="LaButti K."/>
            <person name="Pangilinan J."/>
            <person name="Lipzen A."/>
            <person name="Amirebrahimi M."/>
            <person name="Yan J."/>
            <person name="Adam C."/>
            <person name="Keymanesh K."/>
            <person name="Ng V."/>
            <person name="Louie K."/>
            <person name="Northen T."/>
            <person name="Drula E."/>
            <person name="Henrissat B."/>
            <person name="Hsieh H.M."/>
            <person name="Youens-Clark K."/>
            <person name="Lutzoni F."/>
            <person name="Miadlikowska J."/>
            <person name="Eastwood D.C."/>
            <person name="Hamelin R.C."/>
            <person name="Grigoriev I.V."/>
            <person name="U'Ren J.M."/>
        </authorList>
    </citation>
    <scope>NUCLEOTIDE SEQUENCE [LARGE SCALE GENOMIC DNA]</scope>
    <source>
        <strain evidence="1 2">CBS 119005</strain>
    </source>
</reference>
<keyword evidence="2" id="KW-1185">Reference proteome</keyword>